<feature type="compositionally biased region" description="Pro residues" evidence="1">
    <location>
        <begin position="71"/>
        <end position="85"/>
    </location>
</feature>
<dbReference type="Proteomes" id="UP000008068">
    <property type="component" value="Unassembled WGS sequence"/>
</dbReference>
<dbReference type="HOGENOM" id="CLU_408946_0_0_1"/>
<feature type="compositionally biased region" description="Basic and acidic residues" evidence="1">
    <location>
        <begin position="217"/>
        <end position="230"/>
    </location>
</feature>
<feature type="region of interest" description="Disordered" evidence="1">
    <location>
        <begin position="388"/>
        <end position="478"/>
    </location>
</feature>
<evidence type="ECO:0000313" key="3">
    <source>
        <dbReference type="EMBL" id="EGT58095.1"/>
    </source>
</evidence>
<keyword evidence="4" id="KW-1185">Reference proteome</keyword>
<feature type="compositionally biased region" description="Basic and acidic residues" evidence="1">
    <location>
        <begin position="57"/>
        <end position="68"/>
    </location>
</feature>
<dbReference type="AlphaFoldDB" id="G0MH55"/>
<protein>
    <submittedName>
        <fullName evidence="3">Uncharacterized protein</fullName>
    </submittedName>
</protein>
<feature type="region of interest" description="Disordered" evidence="1">
    <location>
        <begin position="47"/>
        <end position="141"/>
    </location>
</feature>
<dbReference type="InParanoid" id="G0MH55"/>
<keyword evidence="2" id="KW-0732">Signal</keyword>
<sequence>MLNYTLLMIKPLFFSGTTVSLVDIGEPEMASTGASSSTKKNQFQMVDENGSIGKNCSDYRKPFARRTDNVPPSPSPDFAIPPPPSTRDCKVAPPPFSRNSRSPPPPPPRDSKKPLIPPCRDTRISTENPSDTRKKPSHEVVKNASIGKTCWDYKPLTTHSTANVPPQPSWNFLIPLPPLHHDFAIPPPPLAPRDSGIPPPPSAPRDSGIPPPPSAPRDSRTHEVDKDDLIGKNCADYTQLRPDEIPPPPSYPRPVPSATSAPNQPVQNPHLNPILPSLPLNVRVVAEQRSGQTDNISSPPVVPPPSTQAQFCIFVPPTPVCTRPGEKFQNPGNCPQGGFFTKFEPGMLPPGYPTLIYVLPPNHDSNDFSTGAMQSLAKKILKSSECVQNGKHNELSNRRQWKPRYSNNSRPLSEESVCSTRNSGRPSQERFSNYRREKVARYAPYSRQPLSIHRSPNTSHQRHQHRKNESYTENTPVSRKVSEFRNIGDKDVLRQRGEEHQEEGDSRKSHIYSIEIEKIFTKGINNQYKFENLNLAPHENEEEEENRMEGLKFFVYHLLKQKKRWFQKGEEGSKNGRDDYLYLDGSKSVKVKGANFRGKRGNHEVSLPRHDFTETQRQSLKSVLKQDFQSVEIKLVITKTKVPQKEQTAYLEKLLINKNAEKILIAHCLRAK</sequence>
<name>G0MH55_CAEBE</name>
<reference evidence="4" key="1">
    <citation type="submission" date="2011-07" db="EMBL/GenBank/DDBJ databases">
        <authorList>
            <consortium name="Caenorhabditis brenneri Sequencing and Analysis Consortium"/>
            <person name="Wilson R.K."/>
        </authorList>
    </citation>
    <scope>NUCLEOTIDE SEQUENCE [LARGE SCALE GENOMIC DNA]</scope>
    <source>
        <strain evidence="4">PB2801</strain>
    </source>
</reference>
<evidence type="ECO:0000256" key="2">
    <source>
        <dbReference type="SAM" id="SignalP"/>
    </source>
</evidence>
<gene>
    <name evidence="3" type="ORF">CAEBREN_10453</name>
</gene>
<feature type="region of interest" description="Disordered" evidence="1">
    <location>
        <begin position="184"/>
        <end position="268"/>
    </location>
</feature>
<feature type="compositionally biased region" description="Pro residues" evidence="1">
    <location>
        <begin position="92"/>
        <end position="108"/>
    </location>
</feature>
<feature type="signal peptide" evidence="2">
    <location>
        <begin position="1"/>
        <end position="20"/>
    </location>
</feature>
<feature type="compositionally biased region" description="Polar residues" evidence="1">
    <location>
        <begin position="257"/>
        <end position="268"/>
    </location>
</feature>
<feature type="compositionally biased region" description="Basic and acidic residues" evidence="1">
    <location>
        <begin position="120"/>
        <end position="141"/>
    </location>
</feature>
<dbReference type="EMBL" id="GL379794">
    <property type="protein sequence ID" value="EGT58095.1"/>
    <property type="molecule type" value="Genomic_DNA"/>
</dbReference>
<organism evidence="4">
    <name type="scientific">Caenorhabditis brenneri</name>
    <name type="common">Nematode worm</name>
    <dbReference type="NCBI Taxonomy" id="135651"/>
    <lineage>
        <taxon>Eukaryota</taxon>
        <taxon>Metazoa</taxon>
        <taxon>Ecdysozoa</taxon>
        <taxon>Nematoda</taxon>
        <taxon>Chromadorea</taxon>
        <taxon>Rhabditida</taxon>
        <taxon>Rhabditina</taxon>
        <taxon>Rhabditomorpha</taxon>
        <taxon>Rhabditoidea</taxon>
        <taxon>Rhabditidae</taxon>
        <taxon>Peloderinae</taxon>
        <taxon>Caenorhabditis</taxon>
    </lineage>
</organism>
<evidence type="ECO:0000256" key="1">
    <source>
        <dbReference type="SAM" id="MobiDB-lite"/>
    </source>
</evidence>
<accession>G0MH55</accession>
<feature type="chain" id="PRO_5003403899" evidence="2">
    <location>
        <begin position="21"/>
        <end position="672"/>
    </location>
</feature>
<evidence type="ECO:0000313" key="4">
    <source>
        <dbReference type="Proteomes" id="UP000008068"/>
    </source>
</evidence>
<feature type="compositionally biased region" description="Polar residues" evidence="1">
    <location>
        <begin position="405"/>
        <end position="431"/>
    </location>
</feature>
<feature type="compositionally biased region" description="Pro residues" evidence="1">
    <location>
        <begin position="245"/>
        <end position="255"/>
    </location>
</feature>
<feature type="compositionally biased region" description="Pro residues" evidence="1">
    <location>
        <begin position="185"/>
        <end position="215"/>
    </location>
</feature>
<proteinExistence type="predicted"/>